<dbReference type="InterPro" id="IPR011037">
    <property type="entry name" value="Pyrv_Knase-like_insert_dom_sf"/>
</dbReference>
<dbReference type="PANTHER" id="PTHR30212:SF2">
    <property type="entry name" value="PROTEIN YIIM"/>
    <property type="match status" value="1"/>
</dbReference>
<evidence type="ECO:0000259" key="2">
    <source>
        <dbReference type="PROSITE" id="PS51340"/>
    </source>
</evidence>
<evidence type="ECO:0000313" key="4">
    <source>
        <dbReference type="Proteomes" id="UP000315636"/>
    </source>
</evidence>
<protein>
    <submittedName>
        <fullName evidence="3">MOSC domain-containing protein YiiM</fullName>
    </submittedName>
</protein>
<feature type="region of interest" description="Disordered" evidence="1">
    <location>
        <begin position="1"/>
        <end position="29"/>
    </location>
</feature>
<sequence length="222" mass="25090">MDRRNGGRLQSLQVGKPRTMELPNGKPWHSGIFKQPVEGPVRLGKTNLEGDGQADLKNHGGSDKAILAYAVRHYDTWQKELGISELNYGMFGENFTVDGLDEETVCIGDVYQVGTARLQVSQSRIPCWKLDQRWEVKGIAKRITENGKSGWYLRVLEEGVVEAGQFLTLIDRPVPQWNIQAVNDILHRRNQDAEAIQELCGLSLLADSMRKIMKSRLKSMRD</sequence>
<organism evidence="3 4">
    <name type="scientific">Melghirimyces algeriensis</name>
    <dbReference type="NCBI Taxonomy" id="910412"/>
    <lineage>
        <taxon>Bacteria</taxon>
        <taxon>Bacillati</taxon>
        <taxon>Bacillota</taxon>
        <taxon>Bacilli</taxon>
        <taxon>Bacillales</taxon>
        <taxon>Thermoactinomycetaceae</taxon>
        <taxon>Melghirimyces</taxon>
    </lineage>
</organism>
<dbReference type="GO" id="GO:0003824">
    <property type="term" value="F:catalytic activity"/>
    <property type="evidence" value="ECO:0007669"/>
    <property type="project" value="InterPro"/>
</dbReference>
<dbReference type="Pfam" id="PF03475">
    <property type="entry name" value="YiiM_3-alpha"/>
    <property type="match status" value="1"/>
</dbReference>
<dbReference type="Pfam" id="PF03473">
    <property type="entry name" value="MOSC"/>
    <property type="match status" value="1"/>
</dbReference>
<accession>A0A521EP23</accession>
<keyword evidence="4" id="KW-1185">Reference proteome</keyword>
<evidence type="ECO:0000313" key="3">
    <source>
        <dbReference type="EMBL" id="SMO85666.1"/>
    </source>
</evidence>
<evidence type="ECO:0000256" key="1">
    <source>
        <dbReference type="SAM" id="MobiDB-lite"/>
    </source>
</evidence>
<reference evidence="3 4" key="1">
    <citation type="submission" date="2017-05" db="EMBL/GenBank/DDBJ databases">
        <authorList>
            <person name="Varghese N."/>
            <person name="Submissions S."/>
        </authorList>
    </citation>
    <scope>NUCLEOTIDE SEQUENCE [LARGE SCALE GENOMIC DNA]</scope>
    <source>
        <strain evidence="3 4">DSM 45474</strain>
    </source>
</reference>
<name>A0A521EP23_9BACL</name>
<dbReference type="GO" id="GO:0030151">
    <property type="term" value="F:molybdenum ion binding"/>
    <property type="evidence" value="ECO:0007669"/>
    <property type="project" value="InterPro"/>
</dbReference>
<dbReference type="InterPro" id="IPR005163">
    <property type="entry name" value="Tri_helical_YiiM-like"/>
</dbReference>
<dbReference type="EMBL" id="FXTI01000010">
    <property type="protein sequence ID" value="SMO85666.1"/>
    <property type="molecule type" value="Genomic_DNA"/>
</dbReference>
<gene>
    <name evidence="3" type="ORF">SAMN06264849_11039</name>
</gene>
<proteinExistence type="predicted"/>
<dbReference type="AlphaFoldDB" id="A0A521EP23"/>
<dbReference type="PROSITE" id="PS51340">
    <property type="entry name" value="MOSC"/>
    <property type="match status" value="1"/>
</dbReference>
<dbReference type="InterPro" id="IPR005302">
    <property type="entry name" value="MoCF_Sase_C"/>
</dbReference>
<dbReference type="GO" id="GO:0030170">
    <property type="term" value="F:pyridoxal phosphate binding"/>
    <property type="evidence" value="ECO:0007669"/>
    <property type="project" value="InterPro"/>
</dbReference>
<feature type="domain" description="MOSC" evidence="2">
    <location>
        <begin position="35"/>
        <end position="170"/>
    </location>
</feature>
<dbReference type="Proteomes" id="UP000315636">
    <property type="component" value="Unassembled WGS sequence"/>
</dbReference>
<dbReference type="Gene3D" id="2.40.33.20">
    <property type="entry name" value="PK beta-barrel domain-like"/>
    <property type="match status" value="1"/>
</dbReference>
<dbReference type="RefSeq" id="WP_221930191.1">
    <property type="nucleotide sequence ID" value="NZ_FXTI01000010.1"/>
</dbReference>
<dbReference type="PANTHER" id="PTHR30212">
    <property type="entry name" value="PROTEIN YIIM"/>
    <property type="match status" value="1"/>
</dbReference>
<dbReference type="SUPFAM" id="SSF50800">
    <property type="entry name" value="PK beta-barrel domain-like"/>
    <property type="match status" value="1"/>
</dbReference>
<dbReference type="InterPro" id="IPR052353">
    <property type="entry name" value="Benzoxazolinone_Detox_Enz"/>
</dbReference>